<evidence type="ECO:0000256" key="2">
    <source>
        <dbReference type="SAM" id="SignalP"/>
    </source>
</evidence>
<feature type="region of interest" description="Disordered" evidence="1">
    <location>
        <begin position="91"/>
        <end position="112"/>
    </location>
</feature>
<evidence type="ECO:0008006" key="5">
    <source>
        <dbReference type="Google" id="ProtNLM"/>
    </source>
</evidence>
<protein>
    <recommendedName>
        <fullName evidence="5">Beta-propeller domain-containing protein</fullName>
    </recommendedName>
</protein>
<feature type="chain" id="PRO_5007883287" description="Beta-propeller domain-containing protein" evidence="2">
    <location>
        <begin position="25"/>
        <end position="714"/>
    </location>
</feature>
<gene>
    <name evidence="3" type="ORF">N476_05530</name>
</gene>
<sequence>MFYSKVTLSLVRAGVALVVLPALVACGGGSDNNSNSDNNGDQGPSTLPTSVPELNWLGESSAKLKKASSSELSSLLKNGAYLSRVPVNETDSSLPVNASPVSDGESSPGFSSTNVVEAGVDEGDRIEYDGDYLYIAAHSEQELSHSAVFRQYVRVMKRTDQGIEEITQIEASDSLYSHQDLYLHEGRLASVFKYPVLTLEAPTDSNETASTSPSLNTFSNTFELSFADVSSPEQPQVINQYRIEGSILDSRVIGSELYVVSQYHAAFDTDETDELAIYQALYQANVLDLIPKIKDLNSGEESPLFDASACYIPTDATESDSENIITTITKISMQNPTSIESTCINAPSDGVYASQESIYLHKRFWPSDVTSFDDLSQTALHKFSLDGGKVAYSASGAIEGSLGFGGNLIGMIEPILVSNVSNAAFRLSEYNSQLRVVTTRFSESKGMVHQLFVLQQQGTDLEEIARLPNEAHPTPIGKVESNGMVEENIYAVRFMGERAYVVTFRQIDPLYVLDLSKADEPIMAGALEIPGYSAYLHPVSDELLIGVGQNVDDFPFNASDDSSTDIAPNFGAKVSLFDVSDMTSPSLIKEHVFAGGYTPVEFDHHAFSYLKVSDQTFRMTLPVESWEVTIQDDNTSNWGNKNELAAFEVSTADSGSLTYIGSSVATYDEPPQSVPYVRAADDRGVIHGDTIFYVHGNFVWSSLWQSPDVNAGPF</sequence>
<dbReference type="PATRIC" id="fig|1365251.3.peg.5230"/>
<dbReference type="EMBL" id="AUXZ01000141">
    <property type="protein sequence ID" value="KZN44457.1"/>
    <property type="molecule type" value="Genomic_DNA"/>
</dbReference>
<dbReference type="AlphaFoldDB" id="A0A166ZM70"/>
<reference evidence="3 4" key="1">
    <citation type="submission" date="2013-07" db="EMBL/GenBank/DDBJ databases">
        <title>Comparative Genomic and Metabolomic Analysis of Twelve Strains of Pseudoalteromonas luteoviolacea.</title>
        <authorList>
            <person name="Vynne N.G."/>
            <person name="Mansson M."/>
            <person name="Gram L."/>
        </authorList>
    </citation>
    <scope>NUCLEOTIDE SEQUENCE [LARGE SCALE GENOMIC DNA]</scope>
    <source>
        <strain evidence="3 4">H33</strain>
    </source>
</reference>
<comment type="caution">
    <text evidence="3">The sequence shown here is derived from an EMBL/GenBank/DDBJ whole genome shotgun (WGS) entry which is preliminary data.</text>
</comment>
<dbReference type="Pfam" id="PF09826">
    <property type="entry name" value="Beta_propel"/>
    <property type="match status" value="1"/>
</dbReference>
<evidence type="ECO:0000256" key="1">
    <source>
        <dbReference type="SAM" id="MobiDB-lite"/>
    </source>
</evidence>
<dbReference type="RefSeq" id="WP_063364308.1">
    <property type="nucleotide sequence ID" value="NZ_AUXZ01000141.1"/>
</dbReference>
<evidence type="ECO:0000313" key="4">
    <source>
        <dbReference type="Proteomes" id="UP000076503"/>
    </source>
</evidence>
<keyword evidence="2" id="KW-0732">Signal</keyword>
<feature type="region of interest" description="Disordered" evidence="1">
    <location>
        <begin position="31"/>
        <end position="52"/>
    </location>
</feature>
<dbReference type="PROSITE" id="PS51257">
    <property type="entry name" value="PROKAR_LIPOPROTEIN"/>
    <property type="match status" value="1"/>
</dbReference>
<accession>A0A166ZM70</accession>
<name>A0A166ZM70_9GAMM</name>
<dbReference type="InterPro" id="IPR019198">
    <property type="entry name" value="Beta_propeller_containing"/>
</dbReference>
<organism evidence="3 4">
    <name type="scientific">Pseudoalteromonas luteoviolacea H33</name>
    <dbReference type="NCBI Taxonomy" id="1365251"/>
    <lineage>
        <taxon>Bacteria</taxon>
        <taxon>Pseudomonadati</taxon>
        <taxon>Pseudomonadota</taxon>
        <taxon>Gammaproteobacteria</taxon>
        <taxon>Alteromonadales</taxon>
        <taxon>Pseudoalteromonadaceae</taxon>
        <taxon>Pseudoalteromonas</taxon>
    </lineage>
</organism>
<dbReference type="Proteomes" id="UP000076503">
    <property type="component" value="Unassembled WGS sequence"/>
</dbReference>
<feature type="compositionally biased region" description="Low complexity" evidence="1">
    <location>
        <begin position="31"/>
        <end position="41"/>
    </location>
</feature>
<feature type="signal peptide" evidence="2">
    <location>
        <begin position="1"/>
        <end position="24"/>
    </location>
</feature>
<proteinExistence type="predicted"/>
<dbReference type="OrthoDB" id="9778998at2"/>
<evidence type="ECO:0000313" key="3">
    <source>
        <dbReference type="EMBL" id="KZN44457.1"/>
    </source>
</evidence>